<reference evidence="2 3" key="1">
    <citation type="submission" date="2021-03" db="EMBL/GenBank/DDBJ databases">
        <title>Sequencing the genomes of 1000 actinobacteria strains.</title>
        <authorList>
            <person name="Klenk H.-P."/>
        </authorList>
    </citation>
    <scope>NUCLEOTIDE SEQUENCE [LARGE SCALE GENOMIC DNA]</scope>
    <source>
        <strain evidence="2 3">DSM 45516</strain>
    </source>
</reference>
<dbReference type="PANTHER" id="PTHR35569:SF1">
    <property type="entry name" value="CYANAMIDE HYDRATASE DDI2-RELATED"/>
    <property type="match status" value="1"/>
</dbReference>
<dbReference type="Gene3D" id="1.10.3210.10">
    <property type="entry name" value="Hypothetical protein af1432"/>
    <property type="match status" value="1"/>
</dbReference>
<dbReference type="EMBL" id="JAGGMR010000001">
    <property type="protein sequence ID" value="MBP2191823.1"/>
    <property type="molecule type" value="Genomic_DNA"/>
</dbReference>
<keyword evidence="3" id="KW-1185">Reference proteome</keyword>
<proteinExistence type="predicted"/>
<dbReference type="SMART" id="SM00471">
    <property type="entry name" value="HDc"/>
    <property type="match status" value="1"/>
</dbReference>
<gene>
    <name evidence="2" type="ORF">BJ987_004724</name>
</gene>
<evidence type="ECO:0000313" key="3">
    <source>
        <dbReference type="Proteomes" id="UP001519325"/>
    </source>
</evidence>
<dbReference type="CDD" id="cd00077">
    <property type="entry name" value="HDc"/>
    <property type="match status" value="1"/>
</dbReference>
<organism evidence="2 3">
    <name type="scientific">Nocardia goodfellowii</name>
    <dbReference type="NCBI Taxonomy" id="882446"/>
    <lineage>
        <taxon>Bacteria</taxon>
        <taxon>Bacillati</taxon>
        <taxon>Actinomycetota</taxon>
        <taxon>Actinomycetes</taxon>
        <taxon>Mycobacteriales</taxon>
        <taxon>Nocardiaceae</taxon>
        <taxon>Nocardia</taxon>
    </lineage>
</organism>
<dbReference type="InterPro" id="IPR003607">
    <property type="entry name" value="HD/PDEase_dom"/>
</dbReference>
<evidence type="ECO:0000313" key="2">
    <source>
        <dbReference type="EMBL" id="MBP2191823.1"/>
    </source>
</evidence>
<dbReference type="Pfam" id="PF01966">
    <property type="entry name" value="HD"/>
    <property type="match status" value="1"/>
</dbReference>
<dbReference type="Proteomes" id="UP001519325">
    <property type="component" value="Unassembled WGS sequence"/>
</dbReference>
<feature type="domain" description="HD/PDEase" evidence="1">
    <location>
        <begin position="72"/>
        <end position="148"/>
    </location>
</feature>
<sequence>MSHNESGDVGRLDRRAKLGFARRAAAAQLAGLPSVVRAGLGRGGRGGGVELADAPPDSRFTREARDLAEACYSRELEQHALRCWYFGDIFAQLDGRVYDAELLYVACLLHDVGLTERHRPRPDGASCFAVHGAEVARASLLDWGADAVFAETVSQAIALHMDVSVPVERGIEAHLLHAGAHLDVAGVRSGEVPRAALVEVIRAHPRDGFVPLFLDAMRREARERPDSRAAVLWKQGMRLPVSLNPLDRLSTS</sequence>
<dbReference type="InterPro" id="IPR006674">
    <property type="entry name" value="HD_domain"/>
</dbReference>
<dbReference type="SUPFAM" id="SSF109604">
    <property type="entry name" value="HD-domain/PDEase-like"/>
    <property type="match status" value="1"/>
</dbReference>
<accession>A0ABS4QJC8</accession>
<dbReference type="RefSeq" id="WP_209894024.1">
    <property type="nucleotide sequence ID" value="NZ_JAGGMR010000001.1"/>
</dbReference>
<protein>
    <recommendedName>
        <fullName evidence="1">HD/PDEase domain-containing protein</fullName>
    </recommendedName>
</protein>
<dbReference type="PANTHER" id="PTHR35569">
    <property type="entry name" value="CYANAMIDE HYDRATASE DDI2-RELATED"/>
    <property type="match status" value="1"/>
</dbReference>
<evidence type="ECO:0000259" key="1">
    <source>
        <dbReference type="SMART" id="SM00471"/>
    </source>
</evidence>
<comment type="caution">
    <text evidence="2">The sequence shown here is derived from an EMBL/GenBank/DDBJ whole genome shotgun (WGS) entry which is preliminary data.</text>
</comment>
<name>A0ABS4QJC8_9NOCA</name>